<evidence type="ECO:0000313" key="3">
    <source>
        <dbReference type="Proteomes" id="UP000623301"/>
    </source>
</evidence>
<feature type="transmembrane region" description="Helical" evidence="1">
    <location>
        <begin position="7"/>
        <end position="24"/>
    </location>
</feature>
<reference evidence="2 3" key="1">
    <citation type="submission" date="2020-12" db="EMBL/GenBank/DDBJ databases">
        <title>Aureibaculum luteum sp. nov. and Aureibaculum flavum sp. nov., novel members of the family Flavobacteriaceae isolated from Antarctic intertidal sediments.</title>
        <authorList>
            <person name="He X."/>
            <person name="Zhang X."/>
        </authorList>
    </citation>
    <scope>NUCLEOTIDE SEQUENCE [LARGE SCALE GENOMIC DNA]</scope>
    <source>
        <strain evidence="2 3">A20</strain>
    </source>
</reference>
<keyword evidence="1" id="KW-1133">Transmembrane helix</keyword>
<feature type="transmembrane region" description="Helical" evidence="1">
    <location>
        <begin position="61"/>
        <end position="78"/>
    </location>
</feature>
<dbReference type="EMBL" id="JAEHFJ010000005">
    <property type="protein sequence ID" value="MBJ2174925.1"/>
    <property type="molecule type" value="Genomic_DNA"/>
</dbReference>
<feature type="transmembrane region" description="Helical" evidence="1">
    <location>
        <begin position="90"/>
        <end position="110"/>
    </location>
</feature>
<evidence type="ECO:0000313" key="2">
    <source>
        <dbReference type="EMBL" id="MBJ2174925.1"/>
    </source>
</evidence>
<proteinExistence type="predicted"/>
<keyword evidence="3" id="KW-1185">Reference proteome</keyword>
<protein>
    <submittedName>
        <fullName evidence="2">Uncharacterized protein</fullName>
    </submittedName>
</protein>
<accession>A0ABS0WSJ7</accession>
<comment type="caution">
    <text evidence="2">The sequence shown here is derived from an EMBL/GenBank/DDBJ whole genome shotgun (WGS) entry which is preliminary data.</text>
</comment>
<keyword evidence="1" id="KW-0812">Transmembrane</keyword>
<evidence type="ECO:0000256" key="1">
    <source>
        <dbReference type="SAM" id="Phobius"/>
    </source>
</evidence>
<sequence length="118" mass="13559">MKTLHYINLTAFLITFGLYASIHFGIYGMIASLGLGVIQLFLGIVLVVYSKEFSNKHQNYLKIYWILAILNITAIIIVTETRHGLNSYYAATLTFIIPMFIASYFVYLTYQIQKSFQL</sequence>
<dbReference type="RefSeq" id="WP_198841635.1">
    <property type="nucleotide sequence ID" value="NZ_JAEHFJ010000005.1"/>
</dbReference>
<gene>
    <name evidence="2" type="ORF">JBL43_11800</name>
</gene>
<name>A0ABS0WSJ7_9FLAO</name>
<organism evidence="2 3">
    <name type="scientific">Aureibaculum flavum</name>
    <dbReference type="NCBI Taxonomy" id="2795986"/>
    <lineage>
        <taxon>Bacteria</taxon>
        <taxon>Pseudomonadati</taxon>
        <taxon>Bacteroidota</taxon>
        <taxon>Flavobacteriia</taxon>
        <taxon>Flavobacteriales</taxon>
        <taxon>Flavobacteriaceae</taxon>
        <taxon>Aureibaculum</taxon>
    </lineage>
</organism>
<keyword evidence="1" id="KW-0472">Membrane</keyword>
<dbReference type="Proteomes" id="UP000623301">
    <property type="component" value="Unassembled WGS sequence"/>
</dbReference>
<feature type="transmembrane region" description="Helical" evidence="1">
    <location>
        <begin position="30"/>
        <end position="49"/>
    </location>
</feature>